<protein>
    <submittedName>
        <fullName evidence="2">Uncharacterized protein</fullName>
    </submittedName>
</protein>
<comment type="caution">
    <text evidence="2">The sequence shown here is derived from an EMBL/GenBank/DDBJ whole genome shotgun (WGS) entry which is preliminary data.</text>
</comment>
<name>A0A8T0I0Q5_CERPU</name>
<feature type="region of interest" description="Disordered" evidence="1">
    <location>
        <begin position="112"/>
        <end position="194"/>
    </location>
</feature>
<proteinExistence type="predicted"/>
<feature type="compositionally biased region" description="Basic and acidic residues" evidence="1">
    <location>
        <begin position="147"/>
        <end position="187"/>
    </location>
</feature>
<reference evidence="2" key="1">
    <citation type="submission" date="2020-06" db="EMBL/GenBank/DDBJ databases">
        <title>WGS assembly of Ceratodon purpureus strain R40.</title>
        <authorList>
            <person name="Carey S.B."/>
            <person name="Jenkins J."/>
            <person name="Shu S."/>
            <person name="Lovell J.T."/>
            <person name="Sreedasyam A."/>
            <person name="Maumus F."/>
            <person name="Tiley G.P."/>
            <person name="Fernandez-Pozo N."/>
            <person name="Barry K."/>
            <person name="Chen C."/>
            <person name="Wang M."/>
            <person name="Lipzen A."/>
            <person name="Daum C."/>
            <person name="Saski C.A."/>
            <person name="Payton A.C."/>
            <person name="Mcbreen J.C."/>
            <person name="Conrad R.E."/>
            <person name="Kollar L.M."/>
            <person name="Olsson S."/>
            <person name="Huttunen S."/>
            <person name="Landis J.B."/>
            <person name="Wickett N.J."/>
            <person name="Johnson M.G."/>
            <person name="Rensing S.A."/>
            <person name="Grimwood J."/>
            <person name="Schmutz J."/>
            <person name="Mcdaniel S.F."/>
        </authorList>
    </citation>
    <scope>NUCLEOTIDE SEQUENCE</scope>
    <source>
        <strain evidence="2">R40</strain>
    </source>
</reference>
<organism evidence="2 3">
    <name type="scientific">Ceratodon purpureus</name>
    <name type="common">Fire moss</name>
    <name type="synonym">Dicranum purpureum</name>
    <dbReference type="NCBI Taxonomy" id="3225"/>
    <lineage>
        <taxon>Eukaryota</taxon>
        <taxon>Viridiplantae</taxon>
        <taxon>Streptophyta</taxon>
        <taxon>Embryophyta</taxon>
        <taxon>Bryophyta</taxon>
        <taxon>Bryophytina</taxon>
        <taxon>Bryopsida</taxon>
        <taxon>Dicranidae</taxon>
        <taxon>Pseudoditrichales</taxon>
        <taxon>Ditrichaceae</taxon>
        <taxon>Ceratodon</taxon>
    </lineage>
</organism>
<dbReference type="Proteomes" id="UP000822688">
    <property type="component" value="Chromosome 5"/>
</dbReference>
<evidence type="ECO:0000313" key="3">
    <source>
        <dbReference type="Proteomes" id="UP000822688"/>
    </source>
</evidence>
<gene>
    <name evidence="2" type="ORF">KC19_5G058100</name>
</gene>
<accession>A0A8T0I0Q5</accession>
<dbReference type="EMBL" id="CM026425">
    <property type="protein sequence ID" value="KAG0576128.1"/>
    <property type="molecule type" value="Genomic_DNA"/>
</dbReference>
<dbReference type="AlphaFoldDB" id="A0A8T0I0Q5"/>
<keyword evidence="3" id="KW-1185">Reference proteome</keyword>
<evidence type="ECO:0000256" key="1">
    <source>
        <dbReference type="SAM" id="MobiDB-lite"/>
    </source>
</evidence>
<sequence length="420" mass="48477">MALSLHAVRNAIPSTSSNTLTSEAQFLIQQPSNYEQGRLNLFGRSRISPSTDIRVTRSPPRVYKHVEPCSPYTNLSCGQRLLTTSALTNGHPCLPTYHPSTLFNSNEKNWKHKHRRSSIQSPSILRCETERREQDDIPSEQTPGHDNCTESKCERENHPHSEHDHIAPSDQSKKHMSSDDHTPDHHQHSDHHHVREWKDMRDAYSECARRHDHEHHEGEECKDRKHDVHTHRHEGELCRACSLRGPLKGYFIRVSRELMGLFCYIEKRKRSMIRELAQTLRQIAAVAVVLTCVRGILAPLVEVFKTTPPTWSKLLLMLVSIDSIAICYFTMKSVEPLEQLANLATENRPNIMEGVEKEEEMILHFAMEFIRLFKRLRNIAISITVSQMVQLIFTVLKLKDPDIIAKCSRIVRMCMLSPWT</sequence>
<evidence type="ECO:0000313" key="2">
    <source>
        <dbReference type="EMBL" id="KAG0576128.1"/>
    </source>
</evidence>